<protein>
    <submittedName>
        <fullName evidence="2">Uncharacterized protein</fullName>
    </submittedName>
</protein>
<reference evidence="2 3" key="1">
    <citation type="submission" date="2024-03" db="EMBL/GenBank/DDBJ databases">
        <title>The Acrasis kona genome and developmental transcriptomes reveal deep origins of eukaryotic multicellular pathways.</title>
        <authorList>
            <person name="Sheikh S."/>
            <person name="Fu C.-J."/>
            <person name="Brown M.W."/>
            <person name="Baldauf S.L."/>
        </authorList>
    </citation>
    <scope>NUCLEOTIDE SEQUENCE [LARGE SCALE GENOMIC DNA]</scope>
    <source>
        <strain evidence="2 3">ATCC MYA-3509</strain>
    </source>
</reference>
<comment type="caution">
    <text evidence="2">The sequence shown here is derived from an EMBL/GenBank/DDBJ whole genome shotgun (WGS) entry which is preliminary data.</text>
</comment>
<feature type="signal peptide" evidence="1">
    <location>
        <begin position="1"/>
        <end position="16"/>
    </location>
</feature>
<evidence type="ECO:0000313" key="2">
    <source>
        <dbReference type="EMBL" id="KAL0485861.1"/>
    </source>
</evidence>
<dbReference type="EMBL" id="JAOPGA020001174">
    <property type="protein sequence ID" value="KAL0485861.1"/>
    <property type="molecule type" value="Genomic_DNA"/>
</dbReference>
<organism evidence="2 3">
    <name type="scientific">Acrasis kona</name>
    <dbReference type="NCBI Taxonomy" id="1008807"/>
    <lineage>
        <taxon>Eukaryota</taxon>
        <taxon>Discoba</taxon>
        <taxon>Heterolobosea</taxon>
        <taxon>Tetramitia</taxon>
        <taxon>Eutetramitia</taxon>
        <taxon>Acrasidae</taxon>
        <taxon>Acrasis</taxon>
    </lineage>
</organism>
<keyword evidence="1" id="KW-0732">Signal</keyword>
<name>A0AAW2Z7S6_9EUKA</name>
<evidence type="ECO:0000256" key="1">
    <source>
        <dbReference type="SAM" id="SignalP"/>
    </source>
</evidence>
<gene>
    <name evidence="2" type="ORF">AKO1_002127</name>
</gene>
<feature type="chain" id="PRO_5043318560" evidence="1">
    <location>
        <begin position="17"/>
        <end position="526"/>
    </location>
</feature>
<proteinExistence type="predicted"/>
<sequence length="526" mass="59250">MHLISALLLLICIGASIQFKSNTTLGFKVISRLDDTKYNGILSIDGTTQGFTNIHALVIQDGFEVLYEYETPMVHKSYMYVLNGDCTRHTIPVPHALRSFLLNPITFYNKRQNITVEKGHVLDAQLHNEYCINSNQMTTVRLEDGTIVVLCGKHNQLPHLVVSEKFIITLTNESFASYKHLLNKAKTVCDNMPDLYEKYQRTIPSNQEPWFINYERSCQHDAIRHDSNCNMMRANAFIDQPRKRCVFLHGVGQFLVQKGPVTNEFEEYWGKVHQFTPQCSERWFIREETKNKGWNDAGLQRAYCDIALGHNSDDMIVRDTVLFVHSMGNLVLSAAIKNGLCDIDTNTTSWYQIMGPFGGSKAALTLESVCEGAESGQWPIGKAKLYRFVADKGGYCVPGTKHCYPAYLTMSPGYMTQITQEYIDSLYQIANKRIKGSMCGTSPVGVTSLYSIALKTLSVVVDYGEDSDGLVPISSCIRTSDGRNFTSHYSSSWYKAKVNHADGTCRNSDSYFGDSSSPCSYYKNKL</sequence>
<accession>A0AAW2Z7S6</accession>
<evidence type="ECO:0000313" key="3">
    <source>
        <dbReference type="Proteomes" id="UP001431209"/>
    </source>
</evidence>
<dbReference type="Proteomes" id="UP001431209">
    <property type="component" value="Unassembled WGS sequence"/>
</dbReference>
<dbReference type="AlphaFoldDB" id="A0AAW2Z7S6"/>
<keyword evidence="3" id="KW-1185">Reference proteome</keyword>